<evidence type="ECO:0000313" key="2">
    <source>
        <dbReference type="Proteomes" id="UP001367676"/>
    </source>
</evidence>
<dbReference type="AlphaFoldDB" id="A0AAN9XXT9"/>
<protein>
    <submittedName>
        <fullName evidence="1">Uncharacterized protein</fullName>
    </submittedName>
</protein>
<gene>
    <name evidence="1" type="ORF">V9T40_010625</name>
</gene>
<dbReference type="Proteomes" id="UP001367676">
    <property type="component" value="Unassembled WGS sequence"/>
</dbReference>
<proteinExistence type="predicted"/>
<reference evidence="1 2" key="1">
    <citation type="submission" date="2024-03" db="EMBL/GenBank/DDBJ databases">
        <title>Adaptation during the transition from Ophiocordyceps entomopathogen to insect associate is accompanied by gene loss and intensified selection.</title>
        <authorList>
            <person name="Ward C.M."/>
            <person name="Onetto C.A."/>
            <person name="Borneman A.R."/>
        </authorList>
    </citation>
    <scope>NUCLEOTIDE SEQUENCE [LARGE SCALE GENOMIC DNA]</scope>
    <source>
        <strain evidence="1">AWRI1</strain>
        <tissue evidence="1">Single Adult Female</tissue>
    </source>
</reference>
<evidence type="ECO:0000313" key="1">
    <source>
        <dbReference type="EMBL" id="KAK7573434.1"/>
    </source>
</evidence>
<sequence length="193" mass="21632">MFGAGVDVYGRCVQEPQRLAFALLGGAEARNENENERRVFEDGIRSGRSESPERAPTSAAEWLFNFRPIEWLGVHSVYTLRVAAFFRSVVSSVRLFLLRLRLGSIKNIFTDDRGDAAGVPQRVSAFRRFGGAEADALGKRRAAQLANPVTKPTSRRVVSQAPSPSQFRQFREFFYPLPLTSLLAHYTLSRPAR</sequence>
<name>A0AAN9XXT9_9HEMI</name>
<dbReference type="EMBL" id="JBBCAQ010000037">
    <property type="protein sequence ID" value="KAK7573434.1"/>
    <property type="molecule type" value="Genomic_DNA"/>
</dbReference>
<accession>A0AAN9XXT9</accession>
<keyword evidence="2" id="KW-1185">Reference proteome</keyword>
<comment type="caution">
    <text evidence="1">The sequence shown here is derived from an EMBL/GenBank/DDBJ whole genome shotgun (WGS) entry which is preliminary data.</text>
</comment>
<organism evidence="1 2">
    <name type="scientific">Parthenolecanium corni</name>
    <dbReference type="NCBI Taxonomy" id="536013"/>
    <lineage>
        <taxon>Eukaryota</taxon>
        <taxon>Metazoa</taxon>
        <taxon>Ecdysozoa</taxon>
        <taxon>Arthropoda</taxon>
        <taxon>Hexapoda</taxon>
        <taxon>Insecta</taxon>
        <taxon>Pterygota</taxon>
        <taxon>Neoptera</taxon>
        <taxon>Paraneoptera</taxon>
        <taxon>Hemiptera</taxon>
        <taxon>Sternorrhyncha</taxon>
        <taxon>Coccoidea</taxon>
        <taxon>Coccidae</taxon>
        <taxon>Parthenolecanium</taxon>
    </lineage>
</organism>